<dbReference type="KEGG" id="ahm:TL08_10285"/>
<dbReference type="InterPro" id="IPR041581">
    <property type="entry name" value="Glyoxalase_6"/>
</dbReference>
<dbReference type="SUPFAM" id="SSF54593">
    <property type="entry name" value="Glyoxalase/Bleomycin resistance protein/Dihydroxybiphenyl dioxygenase"/>
    <property type="match status" value="1"/>
</dbReference>
<dbReference type="PANTHER" id="PTHR35908">
    <property type="entry name" value="HYPOTHETICAL FUSION PROTEIN"/>
    <property type="match status" value="1"/>
</dbReference>
<dbReference type="AlphaFoldDB" id="A0AAC9HPZ8"/>
<keyword evidence="3" id="KW-1185">Reference proteome</keyword>
<dbReference type="EMBL" id="CP014859">
    <property type="protein sequence ID" value="AOS62871.1"/>
    <property type="molecule type" value="Genomic_DNA"/>
</dbReference>
<name>A0AAC9HPZ8_9PSEU</name>
<accession>A0AAC9HPZ8</accession>
<proteinExistence type="predicted"/>
<dbReference type="InterPro" id="IPR029068">
    <property type="entry name" value="Glyas_Bleomycin-R_OHBP_Dase"/>
</dbReference>
<evidence type="ECO:0000313" key="3">
    <source>
        <dbReference type="Proteomes" id="UP000095210"/>
    </source>
</evidence>
<dbReference type="Gene3D" id="3.10.180.10">
    <property type="entry name" value="2,3-Dihydroxybiphenyl 1,2-Dioxygenase, domain 1"/>
    <property type="match status" value="1"/>
</dbReference>
<dbReference type="PANTHER" id="PTHR35908:SF1">
    <property type="entry name" value="CONSERVED PROTEIN"/>
    <property type="match status" value="1"/>
</dbReference>
<dbReference type="RefSeq" id="WP_236750647.1">
    <property type="nucleotide sequence ID" value="NZ_CP014859.1"/>
</dbReference>
<organism evidence="2 3">
    <name type="scientific">Actinoalloteichus hymeniacidonis</name>
    <dbReference type="NCBI Taxonomy" id="340345"/>
    <lineage>
        <taxon>Bacteria</taxon>
        <taxon>Bacillati</taxon>
        <taxon>Actinomycetota</taxon>
        <taxon>Actinomycetes</taxon>
        <taxon>Pseudonocardiales</taxon>
        <taxon>Pseudonocardiaceae</taxon>
        <taxon>Actinoalloteichus</taxon>
    </lineage>
</organism>
<dbReference type="Pfam" id="PF18029">
    <property type="entry name" value="Glyoxalase_6"/>
    <property type="match status" value="1"/>
</dbReference>
<reference evidence="3" key="1">
    <citation type="submission" date="2016-03" db="EMBL/GenBank/DDBJ databases">
        <title>Complete genome sequence of the type strain Actinoalloteichus hymeniacidonis DSM 45092.</title>
        <authorList>
            <person name="Schaffert L."/>
            <person name="Albersmeier A."/>
            <person name="Winkler A."/>
            <person name="Kalinowski J."/>
            <person name="Zotchev S."/>
            <person name="Ruckert C."/>
        </authorList>
    </citation>
    <scope>NUCLEOTIDE SEQUENCE [LARGE SCALE GENOMIC DNA]</scope>
    <source>
        <strain evidence="3">HPA177(T) (DSM 45092(T))</strain>
    </source>
</reference>
<dbReference type="Proteomes" id="UP000095210">
    <property type="component" value="Chromosome"/>
</dbReference>
<sequence length="130" mass="14270">MTFDATDPARLAAFWARALRYELEPPPAGFATWADFARAANLPPQQVKNRVHLDVNVGRGATDKDEQKARARAHVETLVQAGAVELREVDEDGPAGWFLVLRDPPGQRVLRAVTRGRGPGRSKPFPCLSS</sequence>
<evidence type="ECO:0000313" key="2">
    <source>
        <dbReference type="EMBL" id="AOS62871.1"/>
    </source>
</evidence>
<evidence type="ECO:0000259" key="1">
    <source>
        <dbReference type="Pfam" id="PF18029"/>
    </source>
</evidence>
<gene>
    <name evidence="2" type="ORF">TL08_10285</name>
</gene>
<protein>
    <recommendedName>
        <fullName evidence="1">Glyoxalase-like domain-containing protein</fullName>
    </recommendedName>
</protein>
<feature type="domain" description="Glyoxalase-like" evidence="1">
    <location>
        <begin position="1"/>
        <end position="108"/>
    </location>
</feature>